<evidence type="ECO:0008006" key="4">
    <source>
        <dbReference type="Google" id="ProtNLM"/>
    </source>
</evidence>
<dbReference type="AlphaFoldDB" id="A0A415DWV0"/>
<keyword evidence="1" id="KW-1133">Transmembrane helix</keyword>
<dbReference type="InterPro" id="IPR011051">
    <property type="entry name" value="RmlC_Cupin_sf"/>
</dbReference>
<dbReference type="PANTHER" id="PTHR37943">
    <property type="entry name" value="PROTEIN VES"/>
    <property type="match status" value="1"/>
</dbReference>
<feature type="transmembrane region" description="Helical" evidence="1">
    <location>
        <begin position="261"/>
        <end position="280"/>
    </location>
</feature>
<dbReference type="SUPFAM" id="SSF51182">
    <property type="entry name" value="RmlC-like cupins"/>
    <property type="match status" value="1"/>
</dbReference>
<keyword evidence="1" id="KW-0812">Transmembrane</keyword>
<dbReference type="Gene3D" id="2.60.120.10">
    <property type="entry name" value="Jelly Rolls"/>
    <property type="match status" value="1"/>
</dbReference>
<dbReference type="PANTHER" id="PTHR37943:SF1">
    <property type="entry name" value="PROTEIN VES"/>
    <property type="match status" value="1"/>
</dbReference>
<proteinExistence type="predicted"/>
<gene>
    <name evidence="2" type="ORF">DW099_15690</name>
</gene>
<dbReference type="Proteomes" id="UP000284841">
    <property type="component" value="Unassembled WGS sequence"/>
</dbReference>
<evidence type="ECO:0000256" key="1">
    <source>
        <dbReference type="SAM" id="Phobius"/>
    </source>
</evidence>
<dbReference type="EMBL" id="QRMS01000005">
    <property type="protein sequence ID" value="RHJ85142.1"/>
    <property type="molecule type" value="Genomic_DNA"/>
</dbReference>
<keyword evidence="1" id="KW-0472">Membrane</keyword>
<dbReference type="OrthoDB" id="9786443at2"/>
<accession>A0A415DWV0</accession>
<protein>
    <recommendedName>
        <fullName evidence="4">HutD family protein</fullName>
    </recommendedName>
</protein>
<feature type="transmembrane region" description="Helical" evidence="1">
    <location>
        <begin position="292"/>
        <end position="311"/>
    </location>
</feature>
<dbReference type="InterPro" id="IPR014710">
    <property type="entry name" value="RmlC-like_jellyroll"/>
</dbReference>
<dbReference type="Pfam" id="PF05962">
    <property type="entry name" value="HutD"/>
    <property type="match status" value="1"/>
</dbReference>
<reference evidence="2 3" key="1">
    <citation type="submission" date="2018-08" db="EMBL/GenBank/DDBJ databases">
        <title>A genome reference for cultivated species of the human gut microbiota.</title>
        <authorList>
            <person name="Zou Y."/>
            <person name="Xue W."/>
            <person name="Luo G."/>
        </authorList>
    </citation>
    <scope>NUCLEOTIDE SEQUENCE [LARGE SCALE GENOMIC DNA]</scope>
    <source>
        <strain evidence="2 3">AM07-24</strain>
    </source>
</reference>
<organism evidence="2 3">
    <name type="scientific">Emergencia timonensis</name>
    <dbReference type="NCBI Taxonomy" id="1776384"/>
    <lineage>
        <taxon>Bacteria</taxon>
        <taxon>Bacillati</taxon>
        <taxon>Bacillota</taxon>
        <taxon>Clostridia</taxon>
        <taxon>Peptostreptococcales</taxon>
        <taxon>Anaerovoracaceae</taxon>
        <taxon>Emergencia</taxon>
    </lineage>
</organism>
<comment type="caution">
    <text evidence="2">The sequence shown here is derived from an EMBL/GenBank/DDBJ whole genome shotgun (WGS) entry which is preliminary data.</text>
</comment>
<dbReference type="InterPro" id="IPR010282">
    <property type="entry name" value="Uncharacterised_HutD/Ves"/>
</dbReference>
<evidence type="ECO:0000313" key="2">
    <source>
        <dbReference type="EMBL" id="RHJ85142.1"/>
    </source>
</evidence>
<name>A0A415DWV0_9FIRM</name>
<sequence length="373" mass="42993">MTNMEYKIYKEDDFRVSNWMGGKTTQLAIFPETAKYLERNFIWRLSSATCEKEESDFSKLAEFDRVLMVLQGDVVLAHQDVRVARLGELEQDSFDGGYSTKSFGKITDYNLILAKGNKGFLDVITPGPNSQTPELESYPEYEQFTQGYYCRDGFATITIDGETMMLTPGQQLVINCENGKAPALSVMGEGHLVRAQIFYNYHQEEMGPTIIPKEKACFDDYKACIFLANTQFRGASFIFKKLKSQWYDEELTAAINKIEKLYLTFFIGTFGFAALAVYGLERFTGIEWVLWIVGWFLIDIFLISPSLYLAVVPKPVRKHIKDINNLTPYEQRVLEKQLATNERLEKLLKKYKNSGRYQYDEDGNSVEYPYKKE</sequence>
<dbReference type="STRING" id="1776384.GCA_900086585_00148"/>
<keyword evidence="3" id="KW-1185">Reference proteome</keyword>
<evidence type="ECO:0000313" key="3">
    <source>
        <dbReference type="Proteomes" id="UP000284841"/>
    </source>
</evidence>